<protein>
    <recommendedName>
        <fullName evidence="3">DUF4264 domain-containing protein</fullName>
    </recommendedName>
</protein>
<dbReference type="OrthoDB" id="2382360at2"/>
<evidence type="ECO:0000313" key="1">
    <source>
        <dbReference type="EMBL" id="SPF55409.1"/>
    </source>
</evidence>
<organism evidence="1 2">
    <name type="scientific">Candidatus Desulfosporosinus infrequens</name>
    <dbReference type="NCBI Taxonomy" id="2043169"/>
    <lineage>
        <taxon>Bacteria</taxon>
        <taxon>Bacillati</taxon>
        <taxon>Bacillota</taxon>
        <taxon>Clostridia</taxon>
        <taxon>Eubacteriales</taxon>
        <taxon>Desulfitobacteriaceae</taxon>
        <taxon>Desulfosporosinus</taxon>
    </lineage>
</organism>
<evidence type="ECO:0000313" key="2">
    <source>
        <dbReference type="Proteomes" id="UP000238916"/>
    </source>
</evidence>
<accession>A0A2U3LU81</accession>
<name>A0A2U3LU81_9FIRM</name>
<evidence type="ECO:0008006" key="3">
    <source>
        <dbReference type="Google" id="ProtNLM"/>
    </source>
</evidence>
<proteinExistence type="predicted"/>
<dbReference type="Proteomes" id="UP000238916">
    <property type="component" value="Unassembled WGS sequence"/>
</dbReference>
<reference evidence="2" key="1">
    <citation type="submission" date="2018-02" db="EMBL/GenBank/DDBJ databases">
        <authorList>
            <person name="Hausmann B."/>
        </authorList>
    </citation>
    <scope>NUCLEOTIDE SEQUENCE [LARGE SCALE GENOMIC DNA]</scope>
    <source>
        <strain evidence="2">Peat soil MAG SbF1</strain>
    </source>
</reference>
<gene>
    <name evidence="1" type="ORF">SBF1_820009</name>
</gene>
<sequence length="64" mass="7392">MDHQQTNSSDCRGKIELIATKRVSVNGELYKVIDFLNKNLKERGLMFGLTKKEDKMVISVYEVE</sequence>
<dbReference type="EMBL" id="OMOF01000801">
    <property type="protein sequence ID" value="SPF55409.1"/>
    <property type="molecule type" value="Genomic_DNA"/>
</dbReference>
<dbReference type="Pfam" id="PF14084">
    <property type="entry name" value="DUF4264"/>
    <property type="match status" value="1"/>
</dbReference>
<dbReference type="InterPro" id="IPR012190">
    <property type="entry name" value="UCP036698"/>
</dbReference>
<dbReference type="AlphaFoldDB" id="A0A2U3LU81"/>